<dbReference type="Proteomes" id="UP001054902">
    <property type="component" value="Unassembled WGS sequence"/>
</dbReference>
<keyword evidence="2" id="KW-1133">Transmembrane helix</keyword>
<feature type="transmembrane region" description="Helical" evidence="2">
    <location>
        <begin position="102"/>
        <end position="123"/>
    </location>
</feature>
<evidence type="ECO:0000256" key="1">
    <source>
        <dbReference type="SAM" id="MobiDB-lite"/>
    </source>
</evidence>
<feature type="compositionally biased region" description="Basic and acidic residues" evidence="1">
    <location>
        <begin position="46"/>
        <end position="60"/>
    </location>
</feature>
<feature type="compositionally biased region" description="Basic and acidic residues" evidence="1">
    <location>
        <begin position="70"/>
        <end position="89"/>
    </location>
</feature>
<feature type="transmembrane region" description="Helical" evidence="2">
    <location>
        <begin position="197"/>
        <end position="217"/>
    </location>
</feature>
<comment type="caution">
    <text evidence="3">The sequence shown here is derived from an EMBL/GenBank/DDBJ whole genome shotgun (WGS) entry which is preliminary data.</text>
</comment>
<evidence type="ECO:0000256" key="2">
    <source>
        <dbReference type="SAM" id="Phobius"/>
    </source>
</evidence>
<keyword evidence="4" id="KW-1185">Reference proteome</keyword>
<keyword evidence="2" id="KW-0812">Transmembrane</keyword>
<feature type="transmembrane region" description="Helical" evidence="2">
    <location>
        <begin position="162"/>
        <end position="182"/>
    </location>
</feature>
<dbReference type="EMBL" id="BLLK01000075">
    <property type="protein sequence ID" value="GFH61824.1"/>
    <property type="molecule type" value="Genomic_DNA"/>
</dbReference>
<evidence type="ECO:0000313" key="3">
    <source>
        <dbReference type="EMBL" id="GFH61824.1"/>
    </source>
</evidence>
<name>A0AAD3DCA1_9STRA</name>
<feature type="transmembrane region" description="Helical" evidence="2">
    <location>
        <begin position="292"/>
        <end position="312"/>
    </location>
</feature>
<keyword evidence="2" id="KW-0472">Membrane</keyword>
<sequence>MAQQSLPLCILFAVAAGLCSTLNTASLTYPAHLDREAVDGAQEDIAESKHSAASSSKKENFLPTSQDQETEQKDDRQDQETEQKDDRNNGKRKKVSKFWWRVAYFFNFLFQLSVAGCTILSLLYGPVSISAPITVSTRILSTMIVFGYILKTEDPPPKEVISGNFFIILSTVLLVFNGPIVSNGEETLIDYDDTMTIVWAVVICCLVLLSVPYLFLLGCTNSECLTDKMNFIFLQIAEVSIGVLGNTSNKLAFMGGSRLQTYIGFALTITAGLLLVYTTILRSTTIISQATFIPINLCLNIIFNGLTGIFFWDDNIRNMNGYITVYVQLLLAVYLVSPYNSVVEESDLLLEGGLRNTLANKSILIRKNATANKLYHDRDARISLLEQDAMKQNDIMVMPAKASFLPRSSIAFEKKKVHFQVLRLSTVKEESGENWRDNASFSEFSEVSA</sequence>
<feature type="transmembrane region" description="Helical" evidence="2">
    <location>
        <begin position="129"/>
        <end position="150"/>
    </location>
</feature>
<accession>A0AAD3DCA1</accession>
<gene>
    <name evidence="3" type="ORF">CTEN210_18300</name>
</gene>
<proteinExistence type="predicted"/>
<feature type="region of interest" description="Disordered" evidence="1">
    <location>
        <begin position="44"/>
        <end position="89"/>
    </location>
</feature>
<protein>
    <submittedName>
        <fullName evidence="3">Uncharacterized protein</fullName>
    </submittedName>
</protein>
<evidence type="ECO:0000313" key="4">
    <source>
        <dbReference type="Proteomes" id="UP001054902"/>
    </source>
</evidence>
<reference evidence="3 4" key="1">
    <citation type="journal article" date="2021" name="Sci. Rep.">
        <title>The genome of the diatom Chaetoceros tenuissimus carries an ancient integrated fragment of an extant virus.</title>
        <authorList>
            <person name="Hongo Y."/>
            <person name="Kimura K."/>
            <person name="Takaki Y."/>
            <person name="Yoshida Y."/>
            <person name="Baba S."/>
            <person name="Kobayashi G."/>
            <person name="Nagasaki K."/>
            <person name="Hano T."/>
            <person name="Tomaru Y."/>
        </authorList>
    </citation>
    <scope>NUCLEOTIDE SEQUENCE [LARGE SCALE GENOMIC DNA]</scope>
    <source>
        <strain evidence="3 4">NIES-3715</strain>
    </source>
</reference>
<dbReference type="AlphaFoldDB" id="A0AAD3DCA1"/>
<feature type="transmembrane region" description="Helical" evidence="2">
    <location>
        <begin position="259"/>
        <end position="280"/>
    </location>
</feature>
<organism evidence="3 4">
    <name type="scientific">Chaetoceros tenuissimus</name>
    <dbReference type="NCBI Taxonomy" id="426638"/>
    <lineage>
        <taxon>Eukaryota</taxon>
        <taxon>Sar</taxon>
        <taxon>Stramenopiles</taxon>
        <taxon>Ochrophyta</taxon>
        <taxon>Bacillariophyta</taxon>
        <taxon>Coscinodiscophyceae</taxon>
        <taxon>Chaetocerotophycidae</taxon>
        <taxon>Chaetocerotales</taxon>
        <taxon>Chaetocerotaceae</taxon>
        <taxon>Chaetoceros</taxon>
    </lineage>
</organism>